<organism evidence="1 2">
    <name type="scientific">Vibrio superstes NBRC 103154</name>
    <dbReference type="NCBI Taxonomy" id="1219062"/>
    <lineage>
        <taxon>Bacteria</taxon>
        <taxon>Pseudomonadati</taxon>
        <taxon>Pseudomonadota</taxon>
        <taxon>Gammaproteobacteria</taxon>
        <taxon>Vibrionales</taxon>
        <taxon>Vibrionaceae</taxon>
        <taxon>Vibrio</taxon>
    </lineage>
</organism>
<protein>
    <submittedName>
        <fullName evidence="1">Pilus assembly protein</fullName>
    </submittedName>
</protein>
<dbReference type="PANTHER" id="PTHR39328:SF1">
    <property type="entry name" value="BLL2871 PROTEIN"/>
    <property type="match status" value="1"/>
</dbReference>
<evidence type="ECO:0000313" key="1">
    <source>
        <dbReference type="EMBL" id="GEM81625.1"/>
    </source>
</evidence>
<dbReference type="PANTHER" id="PTHR39328">
    <property type="entry name" value="BLL2871 PROTEIN"/>
    <property type="match status" value="1"/>
</dbReference>
<dbReference type="SUPFAM" id="SSF56235">
    <property type="entry name" value="N-terminal nucleophile aminohydrolases (Ntn hydrolases)"/>
    <property type="match status" value="1"/>
</dbReference>
<accession>A0A511QW86</accession>
<comment type="caution">
    <text evidence="1">The sequence shown here is derived from an EMBL/GenBank/DDBJ whole genome shotgun (WGS) entry which is preliminary data.</text>
</comment>
<proteinExistence type="predicted"/>
<name>A0A511QW86_9VIBR</name>
<dbReference type="Proteomes" id="UP000321113">
    <property type="component" value="Unassembled WGS sequence"/>
</dbReference>
<evidence type="ECO:0000313" key="2">
    <source>
        <dbReference type="Proteomes" id="UP000321113"/>
    </source>
</evidence>
<dbReference type="Gene3D" id="3.60.20.10">
    <property type="entry name" value="Glutamine Phosphoribosylpyrophosphate, subunit 1, domain 1"/>
    <property type="match status" value="1"/>
</dbReference>
<gene>
    <name evidence="1" type="ORF">VSU01S_38700</name>
</gene>
<dbReference type="RefSeq" id="WP_119008290.1">
    <property type="nucleotide sequence ID" value="NZ_BJXK01000027.1"/>
</dbReference>
<sequence length="237" mass="25900">MTISLIHFNPQLGLSASITATGGPSVGGYVNHSWRSLGACVTQGLFTNPWYPEFVKQQLENGSSAKSLIAQIRELDSESAKRQCMVIDNQGKIASLDGEENIPYVGHMGTLHTGVAGNMLESRAVIEQFYTHFIKQACVNSGDVLASDAHPSYQESYQQQLPHILIDSLSSALEAGGDKRGTFSASMRIESLDQAPIDIRVDWTDGDIIQDMRKVLSRVQAPSFQEFLSQLPSSIQI</sequence>
<dbReference type="Pfam" id="PF06267">
    <property type="entry name" value="DUF1028"/>
    <property type="match status" value="1"/>
</dbReference>
<dbReference type="OrthoDB" id="9790012at2"/>
<dbReference type="InterPro" id="IPR029055">
    <property type="entry name" value="Ntn_hydrolases_N"/>
</dbReference>
<dbReference type="AlphaFoldDB" id="A0A511QW86"/>
<reference evidence="1 2" key="1">
    <citation type="submission" date="2019-07" db="EMBL/GenBank/DDBJ databases">
        <title>Whole genome shotgun sequence of Vibrio superstes NBRC 103154.</title>
        <authorList>
            <person name="Hosoyama A."/>
            <person name="Uohara A."/>
            <person name="Ohji S."/>
            <person name="Ichikawa N."/>
        </authorList>
    </citation>
    <scope>NUCLEOTIDE SEQUENCE [LARGE SCALE GENOMIC DNA]</scope>
    <source>
        <strain evidence="1 2">NBRC 103154</strain>
    </source>
</reference>
<keyword evidence="2" id="KW-1185">Reference proteome</keyword>
<dbReference type="InterPro" id="IPR010430">
    <property type="entry name" value="DUF1028"/>
</dbReference>
<dbReference type="EMBL" id="BJXK01000027">
    <property type="protein sequence ID" value="GEM81625.1"/>
    <property type="molecule type" value="Genomic_DNA"/>
</dbReference>